<reference evidence="6 7" key="1">
    <citation type="submission" date="2024-03" db="EMBL/GenBank/DDBJ databases">
        <title>Complete genome sequence of the green alga Chloropicon roscoffensis RCC1871.</title>
        <authorList>
            <person name="Lemieux C."/>
            <person name="Pombert J.-F."/>
            <person name="Otis C."/>
            <person name="Turmel M."/>
        </authorList>
    </citation>
    <scope>NUCLEOTIDE SEQUENCE [LARGE SCALE GENOMIC DNA]</scope>
    <source>
        <strain evidence="6 7">RCC1871</strain>
    </source>
</reference>
<dbReference type="Proteomes" id="UP001472866">
    <property type="component" value="Chromosome 13"/>
</dbReference>
<protein>
    <recommendedName>
        <fullName evidence="4">Putative gamma-glutamylcyclotransferase</fullName>
    </recommendedName>
</protein>
<dbReference type="InterPro" id="IPR013024">
    <property type="entry name" value="GGCT-like"/>
</dbReference>
<dbReference type="InterPro" id="IPR036568">
    <property type="entry name" value="GGCT-like_sf"/>
</dbReference>
<comment type="function">
    <text evidence="1">Putative gamma-glutamylcyclotransferase.</text>
</comment>
<evidence type="ECO:0000313" key="7">
    <source>
        <dbReference type="Proteomes" id="UP001472866"/>
    </source>
</evidence>
<organism evidence="6 7">
    <name type="scientific">Chloropicon roscoffensis</name>
    <dbReference type="NCBI Taxonomy" id="1461544"/>
    <lineage>
        <taxon>Eukaryota</taxon>
        <taxon>Viridiplantae</taxon>
        <taxon>Chlorophyta</taxon>
        <taxon>Chloropicophyceae</taxon>
        <taxon>Chloropicales</taxon>
        <taxon>Chloropicaceae</taxon>
        <taxon>Chloropicon</taxon>
    </lineage>
</organism>
<dbReference type="InterPro" id="IPR009288">
    <property type="entry name" value="AIG2-like_dom"/>
</dbReference>
<dbReference type="InterPro" id="IPR045038">
    <property type="entry name" value="AIG2-like"/>
</dbReference>
<dbReference type="SUPFAM" id="SSF110857">
    <property type="entry name" value="Gamma-glutamyl cyclotransferase-like"/>
    <property type="match status" value="1"/>
</dbReference>
<sequence length="161" mass="18437">MAEKLFVYGSLQSPAVLKVLLGRVPPSSPARLNDYSRFRVPSRSYPGIREDRGSCVDGSLLSDLTVSETVLLDAFEGGEEYVKRKVEVEEYRDERVVADAYVFRKHVVTAREDWSLEEFEEFHLEGFLKMCEEFVEEEGQKTRDELRWAKCQENSTGGDGE</sequence>
<keyword evidence="3" id="KW-0808">Transferase</keyword>
<accession>A0AAX4PJ50</accession>
<dbReference type="EMBL" id="CP151513">
    <property type="protein sequence ID" value="WZN65871.1"/>
    <property type="molecule type" value="Genomic_DNA"/>
</dbReference>
<name>A0AAX4PJ50_9CHLO</name>
<evidence type="ECO:0000256" key="4">
    <source>
        <dbReference type="ARBA" id="ARBA00030602"/>
    </source>
</evidence>
<evidence type="ECO:0000256" key="1">
    <source>
        <dbReference type="ARBA" id="ARBA00002782"/>
    </source>
</evidence>
<dbReference type="PANTHER" id="PTHR31544:SF2">
    <property type="entry name" value="AIG2-LIKE PROTEIN D"/>
    <property type="match status" value="1"/>
</dbReference>
<dbReference type="AlphaFoldDB" id="A0AAX4PJ50"/>
<dbReference type="Pfam" id="PF06094">
    <property type="entry name" value="GGACT"/>
    <property type="match status" value="1"/>
</dbReference>
<feature type="domain" description="Gamma-glutamylcyclotransferase AIG2-like" evidence="5">
    <location>
        <begin position="5"/>
        <end position="115"/>
    </location>
</feature>
<dbReference type="CDD" id="cd06661">
    <property type="entry name" value="GGCT_like"/>
    <property type="match status" value="1"/>
</dbReference>
<dbReference type="PANTHER" id="PTHR31544">
    <property type="entry name" value="AIG2-LIKE PROTEIN D"/>
    <property type="match status" value="1"/>
</dbReference>
<evidence type="ECO:0000256" key="2">
    <source>
        <dbReference type="ARBA" id="ARBA00008861"/>
    </source>
</evidence>
<dbReference type="GO" id="GO:0016740">
    <property type="term" value="F:transferase activity"/>
    <property type="evidence" value="ECO:0007669"/>
    <property type="project" value="UniProtKB-KW"/>
</dbReference>
<gene>
    <name evidence="6" type="ORF">HKI87_13g74330</name>
</gene>
<dbReference type="Gene3D" id="3.10.490.10">
    <property type="entry name" value="Gamma-glutamyl cyclotransferase-like"/>
    <property type="match status" value="1"/>
</dbReference>
<evidence type="ECO:0000256" key="3">
    <source>
        <dbReference type="ARBA" id="ARBA00022679"/>
    </source>
</evidence>
<keyword evidence="7" id="KW-1185">Reference proteome</keyword>
<proteinExistence type="inferred from homology"/>
<evidence type="ECO:0000313" key="6">
    <source>
        <dbReference type="EMBL" id="WZN65871.1"/>
    </source>
</evidence>
<evidence type="ECO:0000259" key="5">
    <source>
        <dbReference type="Pfam" id="PF06094"/>
    </source>
</evidence>
<comment type="similarity">
    <text evidence="2">Belongs to the gamma-glutamylcyclotransferase family.</text>
</comment>